<feature type="compositionally biased region" description="Low complexity" evidence="1">
    <location>
        <begin position="67"/>
        <end position="80"/>
    </location>
</feature>
<keyword evidence="4" id="KW-1185">Reference proteome</keyword>
<keyword evidence="2" id="KW-0472">Membrane</keyword>
<feature type="region of interest" description="Disordered" evidence="1">
    <location>
        <begin position="49"/>
        <end position="87"/>
    </location>
</feature>
<dbReference type="OrthoDB" id="2680409at2"/>
<feature type="transmembrane region" description="Helical" evidence="2">
    <location>
        <begin position="7"/>
        <end position="25"/>
    </location>
</feature>
<gene>
    <name evidence="3" type="ORF">FFV09_00895</name>
</gene>
<dbReference type="Proteomes" id="UP000316968">
    <property type="component" value="Chromosome"/>
</dbReference>
<evidence type="ECO:0000256" key="1">
    <source>
        <dbReference type="SAM" id="MobiDB-lite"/>
    </source>
</evidence>
<dbReference type="KEGG" id="saca:FFV09_00895"/>
<keyword evidence="2" id="KW-0812">Transmembrane</keyword>
<evidence type="ECO:0000313" key="4">
    <source>
        <dbReference type="Proteomes" id="UP000316968"/>
    </source>
</evidence>
<accession>A0A4Y6UT42</accession>
<reference evidence="3 4" key="1">
    <citation type="submission" date="2019-06" db="EMBL/GenBank/DDBJ databases">
        <title>Saccharibacillus brassicae sp. nov., an endophytic bacterium isolated from Chinese cabbage seeds (Brassica pekinensis).</title>
        <authorList>
            <person name="Jiang L."/>
            <person name="Lee J."/>
            <person name="Kim S.W."/>
        </authorList>
    </citation>
    <scope>NUCLEOTIDE SEQUENCE [LARGE SCALE GENOMIC DNA]</scope>
    <source>
        <strain evidence="4">KCTC 43072 / ATSA2</strain>
    </source>
</reference>
<organism evidence="3 4">
    <name type="scientific">Saccharibacillus brassicae</name>
    <dbReference type="NCBI Taxonomy" id="2583377"/>
    <lineage>
        <taxon>Bacteria</taxon>
        <taxon>Bacillati</taxon>
        <taxon>Bacillota</taxon>
        <taxon>Bacilli</taxon>
        <taxon>Bacillales</taxon>
        <taxon>Paenibacillaceae</taxon>
        <taxon>Saccharibacillus</taxon>
    </lineage>
</organism>
<evidence type="ECO:0000256" key="2">
    <source>
        <dbReference type="SAM" id="Phobius"/>
    </source>
</evidence>
<dbReference type="EMBL" id="CP041217">
    <property type="protein sequence ID" value="QDH19536.1"/>
    <property type="molecule type" value="Genomic_DNA"/>
</dbReference>
<dbReference type="AlphaFoldDB" id="A0A4Y6UT42"/>
<feature type="transmembrane region" description="Helical" evidence="2">
    <location>
        <begin position="31"/>
        <end position="48"/>
    </location>
</feature>
<evidence type="ECO:0000313" key="3">
    <source>
        <dbReference type="EMBL" id="QDH19536.1"/>
    </source>
</evidence>
<keyword evidence="2" id="KW-1133">Transmembrane helix</keyword>
<dbReference type="RefSeq" id="WP_141445925.1">
    <property type="nucleotide sequence ID" value="NZ_CBCSAZ010000001.1"/>
</dbReference>
<protein>
    <submittedName>
        <fullName evidence="3">Uncharacterized protein</fullName>
    </submittedName>
</protein>
<name>A0A4Y6UT42_SACBS</name>
<proteinExistence type="predicted"/>
<sequence length="87" mass="9939">MHRFFQVGYAIFFVLILLMLLVLPWPNGTAMYPFLILVICAWGFWYSGKKHKRKPDPKALPNARPYAGSKGNAKSNAKSKPNSKSRR</sequence>